<dbReference type="HAMAP" id="MF_01139">
    <property type="entry name" value="ISPT"/>
    <property type="match status" value="1"/>
</dbReference>
<dbReference type="InterPro" id="IPR001441">
    <property type="entry name" value="UPP_synth-like"/>
</dbReference>
<protein>
    <recommendedName>
        <fullName evidence="2">Isoprenyl transferase</fullName>
        <ecNumber evidence="2">2.5.1.-</ecNumber>
    </recommendedName>
</protein>
<feature type="binding site" evidence="2">
    <location>
        <begin position="17"/>
        <end position="20"/>
    </location>
    <ligand>
        <name>substrate</name>
    </ligand>
</feature>
<dbReference type="GO" id="GO:0008834">
    <property type="term" value="F:ditrans,polycis-undecaprenyl-diphosphate synthase [(2E,6E)-farnesyl-diphosphate specific] activity"/>
    <property type="evidence" value="ECO:0007669"/>
    <property type="project" value="TreeGrafter"/>
</dbReference>
<dbReference type="Gene3D" id="3.40.1180.10">
    <property type="entry name" value="Decaprenyl diphosphate synthase-like"/>
    <property type="match status" value="1"/>
</dbReference>
<proteinExistence type="inferred from homology"/>
<sequence length="239" mass="28018">MKQENKRLDHLAIIMDGNGRWAQERHLPRIIGHRSGMNKVKEIALVANELGVRVLTLYAFSTENWGRPRDEVNYLMKLPINFFDKFMPELQKNNIRVNIMGFNDKLPLATAEIIKKAEQETADNDGMILNFAFNYGSRQEITAAISKIALDIQNKKIEVDSINEQLISDYLMTSKFGDYADPDLLIRTSGEERLSNFMLWQLAYSEFYFTKTYWPDFTTDEFKKIVEEYQHRDRRFGKI</sequence>
<evidence type="ECO:0000313" key="4">
    <source>
        <dbReference type="Proteomes" id="UP000501676"/>
    </source>
</evidence>
<dbReference type="AlphaFoldDB" id="A0A6G7B8H3"/>
<evidence type="ECO:0000313" key="3">
    <source>
        <dbReference type="EMBL" id="QIH23692.1"/>
    </source>
</evidence>
<comment type="function">
    <text evidence="2">Catalyzes the condensation of isopentenyl diphosphate (IPP) with allylic pyrophosphates generating different type of terpenoids.</text>
</comment>
<feature type="binding site" evidence="2">
    <location>
        <position position="187"/>
    </location>
    <ligand>
        <name>substrate</name>
    </ligand>
</feature>
<feature type="binding site" evidence="2">
    <location>
        <begin position="193"/>
        <end position="195"/>
    </location>
    <ligand>
        <name>substrate</name>
    </ligand>
</feature>
<dbReference type="GO" id="GO:0005829">
    <property type="term" value="C:cytosol"/>
    <property type="evidence" value="ECO:0007669"/>
    <property type="project" value="TreeGrafter"/>
</dbReference>
<dbReference type="GO" id="GO:0030145">
    <property type="term" value="F:manganese ion binding"/>
    <property type="evidence" value="ECO:0007669"/>
    <property type="project" value="TreeGrafter"/>
</dbReference>
<dbReference type="PANTHER" id="PTHR10291:SF0">
    <property type="entry name" value="DEHYDRODOLICHYL DIPHOSPHATE SYNTHASE 2"/>
    <property type="match status" value="1"/>
</dbReference>
<feature type="binding site" evidence="2">
    <location>
        <position position="29"/>
    </location>
    <ligand>
        <name>substrate</name>
    </ligand>
</feature>
<feature type="binding site" evidence="2">
    <location>
        <position position="21"/>
    </location>
    <ligand>
        <name>substrate</name>
    </ligand>
</feature>
<feature type="binding site" evidence="2">
    <location>
        <position position="65"/>
    </location>
    <ligand>
        <name>substrate</name>
    </ligand>
</feature>
<dbReference type="InterPro" id="IPR036424">
    <property type="entry name" value="UPP_synth-like_sf"/>
</dbReference>
<dbReference type="EMBL" id="CP049228">
    <property type="protein sequence ID" value="QIH23692.1"/>
    <property type="molecule type" value="Genomic_DNA"/>
</dbReference>
<dbReference type="Proteomes" id="UP000501676">
    <property type="component" value="Chromosome"/>
</dbReference>
<feature type="binding site" evidence="2">
    <location>
        <position position="206"/>
    </location>
    <ligand>
        <name>Mg(2+)</name>
        <dbReference type="ChEBI" id="CHEBI:18420"/>
    </ligand>
</feature>
<dbReference type="EC" id="2.5.1.-" evidence="2"/>
<dbReference type="SUPFAM" id="SSF64005">
    <property type="entry name" value="Undecaprenyl diphosphate synthase"/>
    <property type="match status" value="1"/>
</dbReference>
<name>A0A6G7B8H3_9LACO</name>
<dbReference type="PANTHER" id="PTHR10291">
    <property type="entry name" value="DEHYDRODOLICHYL DIPHOSPHATE SYNTHASE FAMILY MEMBER"/>
    <property type="match status" value="1"/>
</dbReference>
<comment type="subunit">
    <text evidence="2">Homodimer.</text>
</comment>
<comment type="cofactor">
    <cofactor evidence="2">
        <name>Mg(2+)</name>
        <dbReference type="ChEBI" id="CHEBI:18420"/>
    </cofactor>
    <text evidence="2">Binds 2 magnesium ions per subunit.</text>
</comment>
<keyword evidence="1 2" id="KW-0808">Transferase</keyword>
<gene>
    <name evidence="3" type="ORF">G6Z83_02960</name>
</gene>
<feature type="binding site" evidence="2">
    <location>
        <position position="33"/>
    </location>
    <ligand>
        <name>substrate</name>
    </ligand>
</feature>
<keyword evidence="2" id="KW-0460">Magnesium</keyword>
<dbReference type="NCBIfam" id="TIGR00055">
    <property type="entry name" value="uppS"/>
    <property type="match status" value="1"/>
</dbReference>
<feature type="binding site" evidence="2">
    <location>
        <begin position="61"/>
        <end position="63"/>
    </location>
    <ligand>
        <name>substrate</name>
    </ligand>
</feature>
<dbReference type="Pfam" id="PF01255">
    <property type="entry name" value="Prenyltransf"/>
    <property type="match status" value="1"/>
</dbReference>
<dbReference type="GO" id="GO:0000287">
    <property type="term" value="F:magnesium ion binding"/>
    <property type="evidence" value="ECO:0007669"/>
    <property type="project" value="UniProtKB-UniRule"/>
</dbReference>
<comment type="similarity">
    <text evidence="2">Belongs to the UPP synthase family.</text>
</comment>
<organism evidence="3 4">
    <name type="scientific">Lactobacillus iners</name>
    <dbReference type="NCBI Taxonomy" id="147802"/>
    <lineage>
        <taxon>Bacteria</taxon>
        <taxon>Bacillati</taxon>
        <taxon>Bacillota</taxon>
        <taxon>Bacilli</taxon>
        <taxon>Lactobacillales</taxon>
        <taxon>Lactobacillaceae</taxon>
        <taxon>Lactobacillus</taxon>
    </lineage>
</organism>
<feature type="binding site" evidence="2">
    <location>
        <position position="67"/>
    </location>
    <ligand>
        <name>substrate</name>
    </ligand>
</feature>
<keyword evidence="2" id="KW-0479">Metal-binding</keyword>
<evidence type="ECO:0000256" key="2">
    <source>
        <dbReference type="HAMAP-Rule" id="MF_01139"/>
    </source>
</evidence>
<feature type="active site" evidence="2">
    <location>
        <position position="16"/>
    </location>
</feature>
<dbReference type="NCBIfam" id="NF011405">
    <property type="entry name" value="PRK14830.1"/>
    <property type="match status" value="1"/>
</dbReference>
<feature type="active site" description="Proton acceptor" evidence="2">
    <location>
        <position position="64"/>
    </location>
</feature>
<dbReference type="FunFam" id="3.40.1180.10:FF:000001">
    <property type="entry name" value="(2E,6E)-farnesyl-diphosphate-specific ditrans,polycis-undecaprenyl-diphosphate synthase"/>
    <property type="match status" value="1"/>
</dbReference>
<dbReference type="CDD" id="cd00475">
    <property type="entry name" value="Cis_IPPS"/>
    <property type="match status" value="1"/>
</dbReference>
<dbReference type="InterPro" id="IPR018520">
    <property type="entry name" value="UPP_synth-like_CS"/>
</dbReference>
<reference evidence="3 4" key="1">
    <citation type="submission" date="2020-02" db="EMBL/GenBank/DDBJ databases">
        <title>Complete genome sequences of six Lactobacillus iners strains isolated from the human vagina.</title>
        <authorList>
            <person name="France M.T."/>
            <person name="Rutt L."/>
            <person name="Narina S."/>
            <person name="Arbaugh S."/>
            <person name="Humphrys M.S."/>
            <person name="Ma B."/>
            <person name="Hayward M.R."/>
            <person name="Relman D."/>
            <person name="Kwon D.S."/>
            <person name="Ravel J."/>
        </authorList>
    </citation>
    <scope>NUCLEOTIDE SEQUENCE [LARGE SCALE GENOMIC DNA]</scope>
    <source>
        <strain evidence="3 4">C0210C1</strain>
    </source>
</reference>
<dbReference type="PROSITE" id="PS01066">
    <property type="entry name" value="UPP_SYNTHASE"/>
    <property type="match status" value="1"/>
</dbReference>
<evidence type="ECO:0000256" key="1">
    <source>
        <dbReference type="ARBA" id="ARBA00022679"/>
    </source>
</evidence>
<accession>A0A6G7B8H3</accession>
<feature type="binding site" evidence="2">
    <location>
        <position position="16"/>
    </location>
    <ligand>
        <name>Mg(2+)</name>
        <dbReference type="ChEBI" id="CHEBI:18420"/>
    </ligand>
</feature>
<dbReference type="RefSeq" id="WP_164823962.1">
    <property type="nucleotide sequence ID" value="NZ_CP049228.1"/>
</dbReference>
<dbReference type="GO" id="GO:0016094">
    <property type="term" value="P:polyprenol biosynthetic process"/>
    <property type="evidence" value="ECO:0007669"/>
    <property type="project" value="TreeGrafter"/>
</dbReference>